<proteinExistence type="predicted"/>
<accession>A0A0A2XLN4</accession>
<protein>
    <recommendedName>
        <fullName evidence="3">Recombinase RecA</fullName>
    </recommendedName>
</protein>
<dbReference type="EMBL" id="JPXY01000028">
    <property type="protein sequence ID" value="KGQ31907.1"/>
    <property type="molecule type" value="Genomic_DNA"/>
</dbReference>
<dbReference type="RefSeq" id="WP_013747160.1">
    <property type="nucleotide sequence ID" value="NZ_JPXY01000028.1"/>
</dbReference>
<evidence type="ECO:0008006" key="3">
    <source>
        <dbReference type="Google" id="ProtNLM"/>
    </source>
</evidence>
<evidence type="ECO:0000313" key="1">
    <source>
        <dbReference type="EMBL" id="KGQ31907.1"/>
    </source>
</evidence>
<organism evidence="1 2">
    <name type="scientific">Gallibacterium genomosp. 2</name>
    <dbReference type="NCBI Taxonomy" id="155517"/>
    <lineage>
        <taxon>Bacteria</taxon>
        <taxon>Pseudomonadati</taxon>
        <taxon>Pseudomonadota</taxon>
        <taxon>Gammaproteobacteria</taxon>
        <taxon>Pasteurellales</taxon>
        <taxon>Pasteurellaceae</taxon>
        <taxon>Gallibacterium</taxon>
    </lineage>
</organism>
<gene>
    <name evidence="1" type="ORF">P375_06740</name>
</gene>
<keyword evidence="2" id="KW-1185">Reference proteome</keyword>
<reference evidence="1 2" key="1">
    <citation type="submission" date="2014-08" db="EMBL/GenBank/DDBJ databases">
        <title>Chaperone-usher fimbriae in a diverse selection of Gallibacterium genomes.</title>
        <authorList>
            <person name="Kudirkiene E."/>
            <person name="Bager R.J."/>
            <person name="Johnson T.J."/>
            <person name="Bojesen A.M."/>
        </authorList>
    </citation>
    <scope>NUCLEOTIDE SEQUENCE [LARGE SCALE GENOMIC DNA]</scope>
    <source>
        <strain evidence="1 2">CCM5976</strain>
    </source>
</reference>
<dbReference type="Proteomes" id="UP000030418">
    <property type="component" value="Unassembled WGS sequence"/>
</dbReference>
<dbReference type="InterPro" id="IPR011231">
    <property type="entry name" value="Phage_VT1-Sakai_H0018"/>
</dbReference>
<dbReference type="PIRSF" id="PIRSF030771">
    <property type="entry name" value="UCP030771"/>
    <property type="match status" value="1"/>
</dbReference>
<evidence type="ECO:0000313" key="2">
    <source>
        <dbReference type="Proteomes" id="UP000030418"/>
    </source>
</evidence>
<dbReference type="AlphaFoldDB" id="A0A0A2XLN4"/>
<sequence length="107" mass="11226">MAKNFIQNGDTIDFVATKNVKSGDVVVLQDLIAVAVTDVANKATGTGIVGGVWRVKAKQADDIKQGDVLYWSDADGATKTAASNKRLGIAWTDSGTSSEQVDVKINA</sequence>
<name>A0A0A2XLN4_9PAST</name>
<dbReference type="Pfam" id="PF09956">
    <property type="entry name" value="Phage_cement_2"/>
    <property type="match status" value="1"/>
</dbReference>
<comment type="caution">
    <text evidence="1">The sequence shown here is derived from an EMBL/GenBank/DDBJ whole genome shotgun (WGS) entry which is preliminary data.</text>
</comment>